<name>A0A0S3TG57_9STRE</name>
<protein>
    <submittedName>
        <fullName evidence="1">Glycosyltransferase family 1</fullName>
    </submittedName>
</protein>
<dbReference type="GO" id="GO:0016757">
    <property type="term" value="F:glycosyltransferase activity"/>
    <property type="evidence" value="ECO:0007669"/>
    <property type="project" value="InterPro"/>
</dbReference>
<dbReference type="PANTHER" id="PTHR45947">
    <property type="entry name" value="SULFOQUINOVOSYL TRANSFERASE SQD2"/>
    <property type="match status" value="1"/>
</dbReference>
<proteinExistence type="predicted"/>
<evidence type="ECO:0000313" key="1">
    <source>
        <dbReference type="EMBL" id="BAU04001.1"/>
    </source>
</evidence>
<organism evidence="1">
    <name type="scientific">Streptococcus parauberis</name>
    <dbReference type="NCBI Taxonomy" id="1348"/>
    <lineage>
        <taxon>Bacteria</taxon>
        <taxon>Bacillati</taxon>
        <taxon>Bacillota</taxon>
        <taxon>Bacilli</taxon>
        <taxon>Lactobacillales</taxon>
        <taxon>Streptococcaceae</taxon>
        <taxon>Streptococcus</taxon>
    </lineage>
</organism>
<dbReference type="InterPro" id="IPR001296">
    <property type="entry name" value="Glyco_trans_1"/>
</dbReference>
<dbReference type="Pfam" id="PF00534">
    <property type="entry name" value="Glycos_transf_1"/>
    <property type="match status" value="1"/>
</dbReference>
<reference evidence="1" key="1">
    <citation type="journal article" date="2015" name="Fish Pathol.">
        <title>Structure of Genetic Loci for Capsular Polysaccharide Biosynthesis in Streptococcus parauberis isolated from Japanese flounder.</title>
        <authorList>
            <person name="Tu C."/>
            <person name="Suga K."/>
            <person name="Kanai K."/>
        </authorList>
    </citation>
    <scope>NUCLEOTIDE SEQUENCE</scope>
    <source>
        <strain evidence="1">KRS-02083</strain>
    </source>
</reference>
<accession>A0A0S3TG57</accession>
<dbReference type="SUPFAM" id="SSF53756">
    <property type="entry name" value="UDP-Glycosyltransferase/glycogen phosphorylase"/>
    <property type="match status" value="1"/>
</dbReference>
<dbReference type="EMBL" id="LC060252">
    <property type="protein sequence ID" value="BAU04001.1"/>
    <property type="molecule type" value="Genomic_DNA"/>
</dbReference>
<dbReference type="Gene3D" id="3.40.50.2000">
    <property type="entry name" value="Glycogen Phosphorylase B"/>
    <property type="match status" value="2"/>
</dbReference>
<dbReference type="Pfam" id="PF13439">
    <property type="entry name" value="Glyco_transf_4"/>
    <property type="match status" value="1"/>
</dbReference>
<dbReference type="InterPro" id="IPR028098">
    <property type="entry name" value="Glyco_trans_4-like_N"/>
</dbReference>
<dbReference type="PANTHER" id="PTHR45947:SF3">
    <property type="entry name" value="SULFOQUINOVOSYL TRANSFERASE SQD2"/>
    <property type="match status" value="1"/>
</dbReference>
<sequence>MVGSLNVGGSQTMVMNLYRNIDRSKIQFDFIIDRPNELFFADEINSLGGNVYVLPTFSPKDYFKMVNEWKKFLLSHNYYSAVHFHVRSYISLIIPIVKSFKVPVISHSHSISSGSGFSSIVKSSLQFPIRYQADYFLACSDEAGRWLFGEKILNKNNYHTVKNAIDGNLFYFNLDKRSEVRKKLQISEHTFVFGNVGRLTAAKNHMFLLEVFSELRKKIDSKLLLIGDGQLKNDLLRRAEFLGIKQDCIFLGDQKDVFEFYNAMDTFIFPSLWEGLGIAVIEAETNGIQCYVSDRVPDSVDINAGLVKFLSLNEPSEYWAEQIINKKICNRKSPVEKFKSSGYDIDSTAKWYESFYLNIR</sequence>
<dbReference type="InterPro" id="IPR050194">
    <property type="entry name" value="Glycosyltransferase_grp1"/>
</dbReference>
<keyword evidence="1" id="KW-0808">Transferase</keyword>
<dbReference type="RefSeq" id="WP_003108314.1">
    <property type="nucleotide sequence ID" value="NZ_CP025420.1"/>
</dbReference>
<gene>
    <name evidence="1" type="primary">cps1aJ</name>
</gene>
<dbReference type="AlphaFoldDB" id="A0A0S3TG57"/>